<dbReference type="RefSeq" id="WP_066712531.1">
    <property type="nucleotide sequence ID" value="NZ_JBHIWA010000105.1"/>
</dbReference>
<keyword evidence="1" id="KW-0472">Membrane</keyword>
<feature type="transmembrane region" description="Helical" evidence="1">
    <location>
        <begin position="20"/>
        <end position="43"/>
    </location>
</feature>
<dbReference type="AlphaFoldDB" id="A0A2A4ICH2"/>
<keyword evidence="1" id="KW-0812">Transmembrane</keyword>
<gene>
    <name evidence="2" type="ORF">COA07_01645</name>
</gene>
<organism evidence="2 3">
    <name type="scientific">Sphingomonas adhaesiva</name>
    <dbReference type="NCBI Taxonomy" id="28212"/>
    <lineage>
        <taxon>Bacteria</taxon>
        <taxon>Pseudomonadati</taxon>
        <taxon>Pseudomonadota</taxon>
        <taxon>Alphaproteobacteria</taxon>
        <taxon>Sphingomonadales</taxon>
        <taxon>Sphingomonadaceae</taxon>
        <taxon>Sphingomonas</taxon>
    </lineage>
</organism>
<keyword evidence="3" id="KW-1185">Reference proteome</keyword>
<protein>
    <submittedName>
        <fullName evidence="2">Uncharacterized protein</fullName>
    </submittedName>
</protein>
<reference evidence="2 3" key="1">
    <citation type="submission" date="2017-09" db="EMBL/GenBank/DDBJ databases">
        <title>Sphingomonas adhaesiva DSM 7418, whole genome shotgun sequence.</title>
        <authorList>
            <person name="Feng G."/>
            <person name="Zhu H."/>
        </authorList>
    </citation>
    <scope>NUCLEOTIDE SEQUENCE [LARGE SCALE GENOMIC DNA]</scope>
    <source>
        <strain evidence="2 3">DSM 7418</strain>
    </source>
</reference>
<keyword evidence="1" id="KW-1133">Transmembrane helix</keyword>
<evidence type="ECO:0000313" key="3">
    <source>
        <dbReference type="Proteomes" id="UP000218323"/>
    </source>
</evidence>
<evidence type="ECO:0000313" key="2">
    <source>
        <dbReference type="EMBL" id="PCG15714.1"/>
    </source>
</evidence>
<evidence type="ECO:0000256" key="1">
    <source>
        <dbReference type="SAM" id="Phobius"/>
    </source>
</evidence>
<dbReference type="EMBL" id="NWVC01000001">
    <property type="protein sequence ID" value="PCG15714.1"/>
    <property type="molecule type" value="Genomic_DNA"/>
</dbReference>
<comment type="caution">
    <text evidence="2">The sequence shown here is derived from an EMBL/GenBank/DDBJ whole genome shotgun (WGS) entry which is preliminary data.</text>
</comment>
<proteinExistence type="predicted"/>
<sequence length="79" mass="8002">MTDDRVTQTPHTTIIERRGGGGGGLLIGAAILVAVLVAAYFVLMRGDSETAKNNAITSAAQSVEKTADKAGSAIDGATK</sequence>
<accession>A0A2A4ICH2</accession>
<name>A0A2A4ICH2_9SPHN</name>
<dbReference type="Proteomes" id="UP000218323">
    <property type="component" value="Unassembled WGS sequence"/>
</dbReference>